<dbReference type="EMBL" id="KF835987">
    <property type="protein sequence ID" value="AHY25248.1"/>
    <property type="molecule type" value="Genomic_DNA"/>
</dbReference>
<keyword evidence="1" id="KW-1133">Transmembrane helix</keyword>
<evidence type="ECO:0000256" key="1">
    <source>
        <dbReference type="SAM" id="Phobius"/>
    </source>
</evidence>
<accession>A0A0A0Q0Z4</accession>
<name>A0A0A0Q0Z4_9CAUD</name>
<evidence type="ECO:0000313" key="2">
    <source>
        <dbReference type="EMBL" id="AHY25248.1"/>
    </source>
</evidence>
<dbReference type="RefSeq" id="YP_009211707.1">
    <property type="nucleotide sequence ID" value="NC_028940.1"/>
</dbReference>
<reference evidence="2 3" key="1">
    <citation type="journal article" date="2015" name="Plant Pathol. J.">
        <title>Isolation and Genomic Characterization of the T4-Like Bacteriophage PM2 Infecting Pectobacterium carotovorum subsp. carotovorum.</title>
        <authorList>
            <person name="Lim J.A."/>
            <person name="Lee D.H."/>
            <person name="Heu S."/>
        </authorList>
    </citation>
    <scope>NUCLEOTIDE SEQUENCE [LARGE SCALE GENOMIC DNA]</scope>
</reference>
<keyword evidence="1" id="KW-0472">Membrane</keyword>
<organism evidence="2 3">
    <name type="scientific">Pectobacterium bacteriophage PM2</name>
    <dbReference type="NCBI Taxonomy" id="1429794"/>
    <lineage>
        <taxon>Viruses</taxon>
        <taxon>Duplodnaviria</taxon>
        <taxon>Heunggongvirae</taxon>
        <taxon>Uroviricota</taxon>
        <taxon>Caudoviricetes</taxon>
        <taxon>Pantevenvirales</taxon>
        <taxon>Straboviridae</taxon>
        <taxon>Tevenvirinae</taxon>
        <taxon>Mosugukvirus</taxon>
        <taxon>Mosugukvirus pm2</taxon>
    </lineage>
</organism>
<dbReference type="Proteomes" id="UP000030739">
    <property type="component" value="Segment"/>
</dbReference>
<dbReference type="KEGG" id="vg:26638179"/>
<dbReference type="GeneID" id="26638179"/>
<sequence>MKSFFAMGYLFCLALIFNMAILLFLGAPINSFVIAVGFLAICFVMIERLFILCGVIQ</sequence>
<keyword evidence="3" id="KW-1185">Reference proteome</keyword>
<keyword evidence="1" id="KW-0812">Transmembrane</keyword>
<feature type="transmembrane region" description="Helical" evidence="1">
    <location>
        <begin position="7"/>
        <end position="26"/>
    </location>
</feature>
<proteinExistence type="predicted"/>
<evidence type="ECO:0000313" key="3">
    <source>
        <dbReference type="Proteomes" id="UP000030739"/>
    </source>
</evidence>
<protein>
    <submittedName>
        <fullName evidence="2">Uncharacterized protein</fullName>
    </submittedName>
</protein>
<gene>
    <name evidence="2" type="ORF">PM2_286</name>
</gene>
<feature type="transmembrane region" description="Helical" evidence="1">
    <location>
        <begin position="32"/>
        <end position="56"/>
    </location>
</feature>